<accession>A0A0S2SFD0</accession>
<dbReference type="AlphaFoldDB" id="A0A0S2SFD0"/>
<reference evidence="3" key="1">
    <citation type="submission" date="2015-10" db="EMBL/GenBank/DDBJ databases">
        <title>Complete Genome Sequence of Aeromonas schubertii strain WL1483.</title>
        <authorList>
            <person name="Liu L."/>
        </authorList>
    </citation>
    <scope>NUCLEOTIDE SEQUENCE [LARGE SCALE GENOMIC DNA]</scope>
    <source>
        <strain evidence="3">WL1483</strain>
    </source>
</reference>
<dbReference type="PATRIC" id="fig|652.5.peg.1138"/>
<protein>
    <submittedName>
        <fullName evidence="2">Transcriptional regulator</fullName>
    </submittedName>
</protein>
<sequence>MGIDLRLQRVIELYRVLDAHQLERLCDVYADDVLFEDPAHRVEGLPRLKEYFAALYERVDTLDFLIDSAEMGSEHGWLSWSMTLRHPRLGAGRPIAVAGVTRLTFDGEGRVCHHRDYFDLGSLLYEQLPLLGLVVRAVKGRFGA</sequence>
<organism evidence="2 3">
    <name type="scientific">Aeromonas schubertii</name>
    <dbReference type="NCBI Taxonomy" id="652"/>
    <lineage>
        <taxon>Bacteria</taxon>
        <taxon>Pseudomonadati</taxon>
        <taxon>Pseudomonadota</taxon>
        <taxon>Gammaproteobacteria</taxon>
        <taxon>Aeromonadales</taxon>
        <taxon>Aeromonadaceae</taxon>
        <taxon>Aeromonas</taxon>
    </lineage>
</organism>
<dbReference type="InterPro" id="IPR032710">
    <property type="entry name" value="NTF2-like_dom_sf"/>
</dbReference>
<reference evidence="2 3" key="2">
    <citation type="journal article" date="2016" name="Genome Announc.">
        <title>Complete Genome Sequence of the Highly Virulent Aeromonas schubertii Strain WL1483, Isolated from Diseased Snakehead Fish (Channa argus) in China.</title>
        <authorList>
            <person name="Liu L."/>
            <person name="Li N."/>
            <person name="Zhang D."/>
            <person name="Fu X."/>
            <person name="Shi C."/>
            <person name="Lin Q."/>
            <person name="Hao G."/>
        </authorList>
    </citation>
    <scope>NUCLEOTIDE SEQUENCE [LARGE SCALE GENOMIC DNA]</scope>
    <source>
        <strain evidence="2 3">WL1483</strain>
    </source>
</reference>
<dbReference type="SUPFAM" id="SSF54427">
    <property type="entry name" value="NTF2-like"/>
    <property type="match status" value="1"/>
</dbReference>
<evidence type="ECO:0000313" key="3">
    <source>
        <dbReference type="Proteomes" id="UP000058114"/>
    </source>
</evidence>
<evidence type="ECO:0000259" key="1">
    <source>
        <dbReference type="Pfam" id="PF12680"/>
    </source>
</evidence>
<dbReference type="InterPro" id="IPR037401">
    <property type="entry name" value="SnoaL-like"/>
</dbReference>
<proteinExistence type="predicted"/>
<dbReference type="Pfam" id="PF12680">
    <property type="entry name" value="SnoaL_2"/>
    <property type="match status" value="1"/>
</dbReference>
<dbReference type="EMBL" id="CP013067">
    <property type="protein sequence ID" value="ALP40405.1"/>
    <property type="molecule type" value="Genomic_DNA"/>
</dbReference>
<gene>
    <name evidence="2" type="ORF">WL1483_986</name>
</gene>
<name>A0A0S2SFD0_9GAMM</name>
<dbReference type="KEGG" id="asr:WL1483_986"/>
<dbReference type="Gene3D" id="3.10.450.50">
    <property type="match status" value="1"/>
</dbReference>
<feature type="domain" description="SnoaL-like" evidence="1">
    <location>
        <begin position="11"/>
        <end position="114"/>
    </location>
</feature>
<evidence type="ECO:0000313" key="2">
    <source>
        <dbReference type="EMBL" id="ALP40405.1"/>
    </source>
</evidence>
<dbReference type="Proteomes" id="UP000058114">
    <property type="component" value="Chromosome"/>
</dbReference>